<dbReference type="RefSeq" id="WP_146959636.1">
    <property type="nucleotide sequence ID" value="NZ_CP042467.1"/>
</dbReference>
<keyword evidence="1" id="KW-0732">Signal</keyword>
<dbReference type="OrthoDB" id="9765113at2"/>
<dbReference type="KEGG" id="bbae:FRD01_11200"/>
<keyword evidence="3" id="KW-1185">Reference proteome</keyword>
<name>A0A5B8XWE6_9DELT</name>
<proteinExistence type="predicted"/>
<sequence length="460" mass="51384">MKHLVLILIFLSPSLSLAQEPKPPEVKQGGEVAADVGVGQIDEDWFVTTRVTFGFQLPVPRVDCTPAECMTALKFGVQVPLRWRVVDNAPEDEGTLRDEDWDETADYFKILRFVEYGAPNEPLHARVGELGPVTVGHGTLVNGYLNVITPDAFRWGIHSNVNTVYGGAQFMLNDVVDPNIWATRIYARPWGFIDQESFWHRLAVGFTVAADASAPLELRRDINGEIVVEPGVAPEVSDQTWTTFTGIDVELSLLNTELIRLTPYTDFNVHWGQSPGYHLGVLASISPLETLRVDSRLEFRWLGENYIADYFGALYEVERYQFSGWGSPLPAPKLRVAANRDQGSVLGLYGDLGFTFFDFIRVWGSYADYEGPDNGSLRLRLDLSRVGPVQLGAFYAKDGMDSPLDIADLDQALLVAEARYYVFGPAYVRADYTRTWRLVDDGSYDSIDTWNIGGGVAFQF</sequence>
<evidence type="ECO:0000256" key="1">
    <source>
        <dbReference type="SAM" id="SignalP"/>
    </source>
</evidence>
<dbReference type="Proteomes" id="UP000321595">
    <property type="component" value="Chromosome"/>
</dbReference>
<organism evidence="2 3">
    <name type="scientific">Microvenator marinus</name>
    <dbReference type="NCBI Taxonomy" id="2600177"/>
    <lineage>
        <taxon>Bacteria</taxon>
        <taxon>Deltaproteobacteria</taxon>
        <taxon>Bradymonadales</taxon>
        <taxon>Microvenatoraceae</taxon>
        <taxon>Microvenator</taxon>
    </lineage>
</organism>
<accession>A0A5B8XWE6</accession>
<dbReference type="AlphaFoldDB" id="A0A5B8XWE6"/>
<protein>
    <recommendedName>
        <fullName evidence="4">Porin</fullName>
    </recommendedName>
</protein>
<dbReference type="EMBL" id="CP042467">
    <property type="protein sequence ID" value="QED27789.1"/>
    <property type="molecule type" value="Genomic_DNA"/>
</dbReference>
<feature type="signal peptide" evidence="1">
    <location>
        <begin position="1"/>
        <end position="18"/>
    </location>
</feature>
<feature type="chain" id="PRO_5022951256" description="Porin" evidence="1">
    <location>
        <begin position="19"/>
        <end position="460"/>
    </location>
</feature>
<evidence type="ECO:0000313" key="2">
    <source>
        <dbReference type="EMBL" id="QED27789.1"/>
    </source>
</evidence>
<gene>
    <name evidence="2" type="ORF">FRD01_11200</name>
</gene>
<reference evidence="2 3" key="1">
    <citation type="submission" date="2019-08" db="EMBL/GenBank/DDBJ databases">
        <authorList>
            <person name="Liang Q."/>
        </authorList>
    </citation>
    <scope>NUCLEOTIDE SEQUENCE [LARGE SCALE GENOMIC DNA]</scope>
    <source>
        <strain evidence="2 3">V1718</strain>
    </source>
</reference>
<evidence type="ECO:0008006" key="4">
    <source>
        <dbReference type="Google" id="ProtNLM"/>
    </source>
</evidence>
<evidence type="ECO:0000313" key="3">
    <source>
        <dbReference type="Proteomes" id="UP000321595"/>
    </source>
</evidence>